<dbReference type="Proteomes" id="UP001157069">
    <property type="component" value="Unassembled WGS sequence"/>
</dbReference>
<evidence type="ECO:0000313" key="1">
    <source>
        <dbReference type="EMBL" id="GMA90453.1"/>
    </source>
</evidence>
<protein>
    <submittedName>
        <fullName evidence="1">Uncharacterized protein</fullName>
    </submittedName>
</protein>
<reference evidence="2" key="1">
    <citation type="journal article" date="2019" name="Int. J. Syst. Evol. Microbiol.">
        <title>The Global Catalogue of Microorganisms (GCM) 10K type strain sequencing project: providing services to taxonomists for standard genome sequencing and annotation.</title>
        <authorList>
            <consortium name="The Broad Institute Genomics Platform"/>
            <consortium name="The Broad Institute Genome Sequencing Center for Infectious Disease"/>
            <person name="Wu L."/>
            <person name="Ma J."/>
        </authorList>
    </citation>
    <scope>NUCLEOTIDE SEQUENCE [LARGE SCALE GENOMIC DNA]</scope>
    <source>
        <strain evidence="2">NBRC 108755</strain>
    </source>
</reference>
<keyword evidence="2" id="KW-1185">Reference proteome</keyword>
<dbReference type="InterPro" id="IPR036291">
    <property type="entry name" value="NAD(P)-bd_dom_sf"/>
</dbReference>
<dbReference type="RefSeq" id="WP_284298215.1">
    <property type="nucleotide sequence ID" value="NZ_BSVA01000001.1"/>
</dbReference>
<organism evidence="1 2">
    <name type="scientific">Homoserinibacter gongjuensis</name>
    <dbReference type="NCBI Taxonomy" id="1162968"/>
    <lineage>
        <taxon>Bacteria</taxon>
        <taxon>Bacillati</taxon>
        <taxon>Actinomycetota</taxon>
        <taxon>Actinomycetes</taxon>
        <taxon>Micrococcales</taxon>
        <taxon>Microbacteriaceae</taxon>
        <taxon>Homoserinibacter</taxon>
    </lineage>
</organism>
<name>A0ABQ6JSS6_9MICO</name>
<evidence type="ECO:0000313" key="2">
    <source>
        <dbReference type="Proteomes" id="UP001157069"/>
    </source>
</evidence>
<comment type="caution">
    <text evidence="1">The sequence shown here is derived from an EMBL/GenBank/DDBJ whole genome shotgun (WGS) entry which is preliminary data.</text>
</comment>
<dbReference type="EMBL" id="BSVA01000001">
    <property type="protein sequence ID" value="GMA90453.1"/>
    <property type="molecule type" value="Genomic_DNA"/>
</dbReference>
<accession>A0ABQ6JSS6</accession>
<gene>
    <name evidence="1" type="ORF">GCM10025869_09820</name>
</gene>
<proteinExistence type="predicted"/>
<sequence length="108" mass="11958">MAGDAINHFARLLTRVDTPASAINIGGPESVSVRRVAESFGERWGIEPVFEGTESDYALYVNCDQAAAELGNPVVPIERMVDWVADWVENEMPLYGKPSKFQIRDGIF</sequence>
<dbReference type="SUPFAM" id="SSF51735">
    <property type="entry name" value="NAD(P)-binding Rossmann-fold domains"/>
    <property type="match status" value="1"/>
</dbReference>